<feature type="compositionally biased region" description="Low complexity" evidence="2">
    <location>
        <begin position="682"/>
        <end position="706"/>
    </location>
</feature>
<proteinExistence type="predicted"/>
<dbReference type="PANTHER" id="PTHR12357:SF3">
    <property type="entry name" value="YTH DOMAIN-CONTAINING PROTEIN 1"/>
    <property type="match status" value="1"/>
</dbReference>
<dbReference type="CDD" id="cd21134">
    <property type="entry name" value="YTH"/>
    <property type="match status" value="1"/>
</dbReference>
<feature type="compositionally biased region" description="Low complexity" evidence="2">
    <location>
        <begin position="582"/>
        <end position="593"/>
    </location>
</feature>
<feature type="compositionally biased region" description="Low complexity" evidence="2">
    <location>
        <begin position="368"/>
        <end position="383"/>
    </location>
</feature>
<evidence type="ECO:0000313" key="5">
    <source>
        <dbReference type="EMBL" id="PFH51223.1"/>
    </source>
</evidence>
<dbReference type="AlphaFoldDB" id="A0A2A9NU99"/>
<dbReference type="InterPro" id="IPR035979">
    <property type="entry name" value="RBD_domain_sf"/>
</dbReference>
<dbReference type="OrthoDB" id="6103986at2759"/>
<reference evidence="5 6" key="1">
    <citation type="submission" date="2014-02" db="EMBL/GenBank/DDBJ databases">
        <title>Transposable element dynamics among asymbiotic and ectomycorrhizal Amanita fungi.</title>
        <authorList>
            <consortium name="DOE Joint Genome Institute"/>
            <person name="Hess J."/>
            <person name="Skrede I."/>
            <person name="Wolfe B."/>
            <person name="LaButti K."/>
            <person name="Ohm R.A."/>
            <person name="Grigoriev I.V."/>
            <person name="Pringle A."/>
        </authorList>
    </citation>
    <scope>NUCLEOTIDE SEQUENCE [LARGE SCALE GENOMIC DNA]</scope>
    <source>
        <strain evidence="5 6">SKay4041</strain>
    </source>
</reference>
<feature type="domain" description="YTH" evidence="4">
    <location>
        <begin position="602"/>
        <end position="901"/>
    </location>
</feature>
<dbReference type="PANTHER" id="PTHR12357">
    <property type="entry name" value="YTH YT521-B HOMOLOGY DOMAIN-CONTAINING"/>
    <property type="match status" value="1"/>
</dbReference>
<dbReference type="Gene3D" id="3.30.70.330">
    <property type="match status" value="1"/>
</dbReference>
<organism evidence="5 6">
    <name type="scientific">Amanita thiersii Skay4041</name>
    <dbReference type="NCBI Taxonomy" id="703135"/>
    <lineage>
        <taxon>Eukaryota</taxon>
        <taxon>Fungi</taxon>
        <taxon>Dikarya</taxon>
        <taxon>Basidiomycota</taxon>
        <taxon>Agaricomycotina</taxon>
        <taxon>Agaricomycetes</taxon>
        <taxon>Agaricomycetidae</taxon>
        <taxon>Agaricales</taxon>
        <taxon>Pluteineae</taxon>
        <taxon>Amanitaceae</taxon>
        <taxon>Amanita</taxon>
    </lineage>
</organism>
<keyword evidence="1" id="KW-0694">RNA-binding</keyword>
<dbReference type="InterPro" id="IPR012677">
    <property type="entry name" value="Nucleotide-bd_a/b_plait_sf"/>
</dbReference>
<feature type="region of interest" description="Disordered" evidence="2">
    <location>
        <begin position="308"/>
        <end position="414"/>
    </location>
</feature>
<feature type="compositionally biased region" description="Low complexity" evidence="2">
    <location>
        <begin position="85"/>
        <end position="100"/>
    </location>
</feature>
<dbReference type="CDD" id="cd00590">
    <property type="entry name" value="RRM_SF"/>
    <property type="match status" value="1"/>
</dbReference>
<dbReference type="SUPFAM" id="SSF54928">
    <property type="entry name" value="RNA-binding domain, RBD"/>
    <property type="match status" value="1"/>
</dbReference>
<dbReference type="SMART" id="SM00360">
    <property type="entry name" value="RRM"/>
    <property type="match status" value="1"/>
</dbReference>
<dbReference type="GO" id="GO:0000381">
    <property type="term" value="P:regulation of alternative mRNA splicing, via spliceosome"/>
    <property type="evidence" value="ECO:0007669"/>
    <property type="project" value="TreeGrafter"/>
</dbReference>
<dbReference type="Gene3D" id="3.10.590.10">
    <property type="entry name" value="ph1033 like domains"/>
    <property type="match status" value="2"/>
</dbReference>
<dbReference type="GO" id="GO:0003729">
    <property type="term" value="F:mRNA binding"/>
    <property type="evidence" value="ECO:0007669"/>
    <property type="project" value="TreeGrafter"/>
</dbReference>
<keyword evidence="6" id="KW-1185">Reference proteome</keyword>
<dbReference type="GO" id="GO:0005654">
    <property type="term" value="C:nucleoplasm"/>
    <property type="evidence" value="ECO:0007669"/>
    <property type="project" value="TreeGrafter"/>
</dbReference>
<dbReference type="EMBL" id="KZ301990">
    <property type="protein sequence ID" value="PFH51223.1"/>
    <property type="molecule type" value="Genomic_DNA"/>
</dbReference>
<dbReference type="Pfam" id="PF04146">
    <property type="entry name" value="YTH"/>
    <property type="match status" value="1"/>
</dbReference>
<evidence type="ECO:0000256" key="2">
    <source>
        <dbReference type="SAM" id="MobiDB-lite"/>
    </source>
</evidence>
<evidence type="ECO:0008006" key="7">
    <source>
        <dbReference type="Google" id="ProtNLM"/>
    </source>
</evidence>
<dbReference type="GO" id="GO:1990247">
    <property type="term" value="F:N6-methyladenosine-containing RNA reader activity"/>
    <property type="evidence" value="ECO:0007669"/>
    <property type="project" value="TreeGrafter"/>
</dbReference>
<feature type="region of interest" description="Disordered" evidence="2">
    <location>
        <begin position="75"/>
        <end position="129"/>
    </location>
</feature>
<dbReference type="GO" id="GO:0000398">
    <property type="term" value="P:mRNA splicing, via spliceosome"/>
    <property type="evidence" value="ECO:0007669"/>
    <property type="project" value="TreeGrafter"/>
</dbReference>
<feature type="region of interest" description="Disordered" evidence="2">
    <location>
        <begin position="568"/>
        <end position="593"/>
    </location>
</feature>
<feature type="domain" description="RRM" evidence="3">
    <location>
        <begin position="418"/>
        <end position="495"/>
    </location>
</feature>
<dbReference type="PROSITE" id="PS50882">
    <property type="entry name" value="YTH"/>
    <property type="match status" value="1"/>
</dbReference>
<evidence type="ECO:0000256" key="1">
    <source>
        <dbReference type="PROSITE-ProRule" id="PRU00176"/>
    </source>
</evidence>
<dbReference type="InterPro" id="IPR045168">
    <property type="entry name" value="YTH_prot"/>
</dbReference>
<evidence type="ECO:0000313" key="6">
    <source>
        <dbReference type="Proteomes" id="UP000242287"/>
    </source>
</evidence>
<name>A0A2A9NU99_9AGAR</name>
<accession>A0A2A9NU99</accession>
<evidence type="ECO:0000259" key="3">
    <source>
        <dbReference type="PROSITE" id="PS50102"/>
    </source>
</evidence>
<feature type="region of interest" description="Disordered" evidence="2">
    <location>
        <begin position="668"/>
        <end position="737"/>
    </location>
</feature>
<feature type="compositionally biased region" description="Basic and acidic residues" evidence="2">
    <location>
        <begin position="384"/>
        <end position="402"/>
    </location>
</feature>
<dbReference type="Proteomes" id="UP000242287">
    <property type="component" value="Unassembled WGS sequence"/>
</dbReference>
<dbReference type="STRING" id="703135.A0A2A9NU99"/>
<dbReference type="InterPro" id="IPR007275">
    <property type="entry name" value="YTH_domain"/>
</dbReference>
<sequence>MSGPVDRSQPGIGSLFLAFSTTSYGVLIPWRTTEFYDPVLPSSTSHPTPLISTSVFDAGSQFGSMVGDVDENKEENAQNDQNVGRSNHPLSMSRSSPSSRGHTTYSSQLAPVLNPGATHAPAEHVHAHSASVIHQGQPHVHMLTHNYPPYNQPSGYFGSYSVPPQHMNLTHTSPPPFSYHPAYHPSHGQTFHYQGHSPEGHSPVHTYPSPGPSPVYPHQVVPQAVSLSSGSAGQHAQHPRFIAAPYHSMHYSSPAMSPPSAYNHPSLNSPPVYQTQYGSYIQHYGSPRESERQPSWWYIHGGQTAPQHTIANSHSTYHGHYTPPYSFSNPRDTDAHRMPRPAMPSQQGAETHGNPSEHPSVNKRLGQQPSHSPGAGHSSSQSESSERVRNDVKRSVDAEKPIPRRSYHPKAPSQRSDWVMWAGNVPSDASEDELWQFFGQLPTQFHSGDSAPSPVVSVFIINRSNCAFINFDTKAHLDEAIEYFNGLPLRPNDSRCPKLVCRVRKKDDDLRAGVGGQRGMGMHTKWIKEQKAKQSSPVAHVNKPIEKGTVPKASEQLAGGLSLLSVSSGDEKGRHRVHAKHSSSSGSYTSTTSSFLSRYFPKRYFILKSLTQYDLDLSTEKGLWATQKHNEGILDQAYRTSQEVYLIFGVNKSREFYGYARMIGPIRSGEPQVPWESRKLDSPPSRASRSPAVSRSTTSQSSVASSILPPSDQHLVDESPQPAGEVDSPPSPVIQSEDSSLMNAEVEYTQTAPAEMVEPHNRFTAEVQPQRFLTELRAQVYTPPRSAVGDAFHLDREAALRAMKSAKGSYSPEEEGRQVETLVRSPEDIKEDGAVDGRENENENENAWGESFKVEWLCTERLPFTRTRHIRNPWNHDREVKVSRDGTELEPTVGQQLLNEWRELAQSAAAK</sequence>
<protein>
    <recommendedName>
        <fullName evidence="7">YTH domain-containing protein</fullName>
    </recommendedName>
</protein>
<dbReference type="InterPro" id="IPR000504">
    <property type="entry name" value="RRM_dom"/>
</dbReference>
<gene>
    <name evidence="5" type="ORF">AMATHDRAFT_47252</name>
</gene>
<evidence type="ECO:0000259" key="4">
    <source>
        <dbReference type="PROSITE" id="PS50882"/>
    </source>
</evidence>
<dbReference type="PROSITE" id="PS50102">
    <property type="entry name" value="RRM"/>
    <property type="match status" value="1"/>
</dbReference>
<feature type="compositionally biased region" description="Polar residues" evidence="2">
    <location>
        <begin position="344"/>
        <end position="359"/>
    </location>
</feature>